<keyword evidence="1" id="KW-0812">Transmembrane</keyword>
<proteinExistence type="predicted"/>
<name>A0A6G1Q4N4_CHAAH</name>
<evidence type="ECO:0000256" key="1">
    <source>
        <dbReference type="SAM" id="Phobius"/>
    </source>
</evidence>
<evidence type="ECO:0000313" key="3">
    <source>
        <dbReference type="Proteomes" id="UP000503349"/>
    </source>
</evidence>
<keyword evidence="1" id="KW-1133">Transmembrane helix</keyword>
<accession>A0A6G1Q4N4</accession>
<organism evidence="2 3">
    <name type="scientific">Channa argus</name>
    <name type="common">Northern snakehead</name>
    <name type="synonym">Ophicephalus argus</name>
    <dbReference type="NCBI Taxonomy" id="215402"/>
    <lineage>
        <taxon>Eukaryota</taxon>
        <taxon>Metazoa</taxon>
        <taxon>Chordata</taxon>
        <taxon>Craniata</taxon>
        <taxon>Vertebrata</taxon>
        <taxon>Euteleostomi</taxon>
        <taxon>Actinopterygii</taxon>
        <taxon>Neopterygii</taxon>
        <taxon>Teleostei</taxon>
        <taxon>Neoteleostei</taxon>
        <taxon>Acanthomorphata</taxon>
        <taxon>Anabantaria</taxon>
        <taxon>Anabantiformes</taxon>
        <taxon>Channoidei</taxon>
        <taxon>Channidae</taxon>
        <taxon>Channa</taxon>
    </lineage>
</organism>
<keyword evidence="3" id="KW-1185">Reference proteome</keyword>
<gene>
    <name evidence="2" type="ORF">EXN66_Car013261</name>
</gene>
<protein>
    <submittedName>
        <fullName evidence="2">Uncharacterized protein</fullName>
    </submittedName>
</protein>
<reference evidence="2 3" key="1">
    <citation type="submission" date="2019-02" db="EMBL/GenBank/DDBJ databases">
        <title>Opniocepnalus argus genome.</title>
        <authorList>
            <person name="Zhou C."/>
            <person name="Xiao S."/>
        </authorList>
    </citation>
    <scope>NUCLEOTIDE SEQUENCE [LARGE SCALE GENOMIC DNA]</scope>
    <source>
        <strain evidence="2">OARG1902GOOAL</strain>
        <tissue evidence="2">Muscle</tissue>
    </source>
</reference>
<keyword evidence="1" id="KW-0472">Membrane</keyword>
<dbReference type="Proteomes" id="UP000503349">
    <property type="component" value="Chromosome 13"/>
</dbReference>
<dbReference type="AlphaFoldDB" id="A0A6G1Q4N4"/>
<feature type="transmembrane region" description="Helical" evidence="1">
    <location>
        <begin position="6"/>
        <end position="30"/>
    </location>
</feature>
<evidence type="ECO:0000313" key="2">
    <source>
        <dbReference type="EMBL" id="KAF3697581.1"/>
    </source>
</evidence>
<dbReference type="EMBL" id="CM015724">
    <property type="protein sequence ID" value="KAF3697581.1"/>
    <property type="molecule type" value="Genomic_DNA"/>
</dbReference>
<reference evidence="3" key="2">
    <citation type="submission" date="2019-02" db="EMBL/GenBank/DDBJ databases">
        <title>Opniocepnalus argus Var Kimnra genome.</title>
        <authorList>
            <person name="Zhou C."/>
            <person name="Xiao S."/>
        </authorList>
    </citation>
    <scope>NUCLEOTIDE SEQUENCE [LARGE SCALE GENOMIC DNA]</scope>
</reference>
<sequence length="94" mass="10885">MDSRVLVYFLSGALALTATLNVLLTFFLCLMNKRNRCQFKESTASFSAVPTTNREVIQNEENIHYAALQKHKINRSRRQRNILETECVYSSLKQ</sequence>